<dbReference type="EMBL" id="ABKLER030000005">
    <property type="protein sequence ID" value="EMN4144382.1"/>
    <property type="molecule type" value="Genomic_DNA"/>
</dbReference>
<organism evidence="2">
    <name type="scientific">Citrobacter freundii</name>
    <dbReference type="NCBI Taxonomy" id="546"/>
    <lineage>
        <taxon>Bacteria</taxon>
        <taxon>Pseudomonadati</taxon>
        <taxon>Pseudomonadota</taxon>
        <taxon>Gammaproteobacteria</taxon>
        <taxon>Enterobacterales</taxon>
        <taxon>Enterobacteriaceae</taxon>
        <taxon>Citrobacter</taxon>
        <taxon>Citrobacter freundii complex</taxon>
    </lineage>
</organism>
<evidence type="ECO:0000256" key="1">
    <source>
        <dbReference type="SAM" id="Phobius"/>
    </source>
</evidence>
<comment type="caution">
    <text evidence="2">The sequence shown here is derived from an EMBL/GenBank/DDBJ whole genome shotgun (WGS) entry which is preliminary data.</text>
</comment>
<keyword evidence="1" id="KW-0472">Membrane</keyword>
<dbReference type="AlphaFoldDB" id="A0AAI9MM83"/>
<proteinExistence type="predicted"/>
<sequence length="190" mass="21332">MTKRKNLAIGINLRQIKGQEVMKKIISSGLFSFLGAALAVYFSSYFEQENWNARFTLEQKKIVMEKRVSLIEKTVKLANKAPTIIGLRASLEAEKNSAYMHVLCMAKGAPSYSDTCNKYGSNLVRVEGIAKEIHDLNAEVSATITLSAIYFGPKTNAILRKINKSDPWIMSQQETQDLINAMSSELTWFE</sequence>
<keyword evidence="1" id="KW-1133">Transmembrane helix</keyword>
<name>A0AAI9MM83_CITFR</name>
<gene>
    <name evidence="2" type="ORF">PQQ21_001607</name>
</gene>
<reference evidence="2" key="1">
    <citation type="submission" date="2024-02" db="EMBL/GenBank/DDBJ databases">
        <authorList>
            <consortium name="Clinical and Environmental Microbiology Branch: Whole genome sequencing antimicrobial resistance pathogens in the healthcare setting"/>
        </authorList>
    </citation>
    <scope>NUCLEOTIDE SEQUENCE</scope>
    <source>
        <strain evidence="2">2023GN-00102</strain>
    </source>
</reference>
<evidence type="ECO:0000313" key="2">
    <source>
        <dbReference type="EMBL" id="EMN4144382.1"/>
    </source>
</evidence>
<accession>A0AAI9MM83</accession>
<dbReference type="RefSeq" id="WP_142710186.1">
    <property type="nucleotide sequence ID" value="NZ_CAXOME010000016.1"/>
</dbReference>
<keyword evidence="1" id="KW-0812">Transmembrane</keyword>
<protein>
    <submittedName>
        <fullName evidence="2">Uncharacterized protein</fullName>
    </submittedName>
</protein>
<feature type="transmembrane region" description="Helical" evidence="1">
    <location>
        <begin position="21"/>
        <end position="42"/>
    </location>
</feature>